<name>A0A4U1MK94_9BACL</name>
<accession>A0A4U1MK94</accession>
<dbReference type="InterPro" id="IPR021466">
    <property type="entry name" value="Put_rhamnosyl_transferase"/>
</dbReference>
<dbReference type="Pfam" id="PF11316">
    <property type="entry name" value="Rhamno_transf"/>
    <property type="match status" value="1"/>
</dbReference>
<gene>
    <name evidence="1" type="ORF">FBF83_10255</name>
</gene>
<sequence length="234" mass="27886">MMVKRKILVPIAFNNWALTDVNDNRLTKEWIDHRMGIFMKYTCRSLKAQTNQDFTTILQYDQRSEEHVLNALKQHDPLPENIKFVPKNAYNKTLEREIQDYDEVYFARIDSDDMYHKGYFEFLKNHQPQEDTEALINQYGYFYDEYSDKVATAKIQSPPFYTLIYNVAEYLEGKRHPVKGHLSVHSLNHELLEPRNYVQVIHSNNMSTSFENRYIDGLIEDENEKNQILSNFWG</sequence>
<comment type="caution">
    <text evidence="1">The sequence shown here is derived from an EMBL/GenBank/DDBJ whole genome shotgun (WGS) entry which is preliminary data.</text>
</comment>
<dbReference type="Proteomes" id="UP000310541">
    <property type="component" value="Unassembled WGS sequence"/>
</dbReference>
<organism evidence="1 2">
    <name type="scientific">Guptibacillus hwajinpoensis</name>
    <dbReference type="NCBI Taxonomy" id="208199"/>
    <lineage>
        <taxon>Bacteria</taxon>
        <taxon>Bacillati</taxon>
        <taxon>Bacillota</taxon>
        <taxon>Bacilli</taxon>
        <taxon>Bacillales</taxon>
        <taxon>Guptibacillaceae</taxon>
        <taxon>Guptibacillus</taxon>
    </lineage>
</organism>
<dbReference type="CDD" id="cd00761">
    <property type="entry name" value="Glyco_tranf_GTA_type"/>
    <property type="match status" value="1"/>
</dbReference>
<dbReference type="OrthoDB" id="9771846at2"/>
<evidence type="ECO:0000313" key="1">
    <source>
        <dbReference type="EMBL" id="TKD70976.1"/>
    </source>
</evidence>
<reference evidence="1 2" key="1">
    <citation type="submission" date="2019-04" db="EMBL/GenBank/DDBJ databases">
        <title>Genome sequence of Bacillus hwajinpoensis strain Y2.</title>
        <authorList>
            <person name="Fair J.L."/>
            <person name="Maclea K.S."/>
        </authorList>
    </citation>
    <scope>NUCLEOTIDE SEQUENCE [LARGE SCALE GENOMIC DNA]</scope>
    <source>
        <strain evidence="1 2">Y2</strain>
    </source>
</reference>
<proteinExistence type="predicted"/>
<protein>
    <recommendedName>
        <fullName evidence="3">Glycosyltransferase family 2 protein</fullName>
    </recommendedName>
</protein>
<evidence type="ECO:0000313" key="2">
    <source>
        <dbReference type="Proteomes" id="UP000310541"/>
    </source>
</evidence>
<evidence type="ECO:0008006" key="3">
    <source>
        <dbReference type="Google" id="ProtNLM"/>
    </source>
</evidence>
<dbReference type="EMBL" id="SWFM01000002">
    <property type="protein sequence ID" value="TKD70976.1"/>
    <property type="molecule type" value="Genomic_DNA"/>
</dbReference>
<dbReference type="AlphaFoldDB" id="A0A4U1MK94"/>